<proteinExistence type="predicted"/>
<dbReference type="PANTHER" id="PTHR10900:SF77">
    <property type="entry name" value="FI19380P1"/>
    <property type="match status" value="1"/>
</dbReference>
<evidence type="ECO:0000256" key="2">
    <source>
        <dbReference type="SAM" id="Phobius"/>
    </source>
</evidence>
<dbReference type="Gene3D" id="2.30.180.10">
    <property type="entry name" value="FAS1 domain"/>
    <property type="match status" value="1"/>
</dbReference>
<keyword evidence="2" id="KW-0812">Transmembrane</keyword>
<accession>A0A7S3K4W3</accession>
<feature type="signal peptide" evidence="3">
    <location>
        <begin position="1"/>
        <end position="15"/>
    </location>
</feature>
<dbReference type="InterPro" id="IPR050904">
    <property type="entry name" value="Adhesion/Biosynth-related"/>
</dbReference>
<organism evidence="5">
    <name type="scientific">Aureoumbra lagunensis</name>
    <dbReference type="NCBI Taxonomy" id="44058"/>
    <lineage>
        <taxon>Eukaryota</taxon>
        <taxon>Sar</taxon>
        <taxon>Stramenopiles</taxon>
        <taxon>Ochrophyta</taxon>
        <taxon>Pelagophyceae</taxon>
        <taxon>Pelagomonadales</taxon>
        <taxon>Aureoumbra</taxon>
    </lineage>
</organism>
<evidence type="ECO:0000259" key="4">
    <source>
        <dbReference type="PROSITE" id="PS50213"/>
    </source>
</evidence>
<feature type="transmembrane region" description="Helical" evidence="2">
    <location>
        <begin position="256"/>
        <end position="278"/>
    </location>
</feature>
<dbReference type="EMBL" id="HBIJ01019911">
    <property type="protein sequence ID" value="CAE0372262.1"/>
    <property type="molecule type" value="Transcribed_RNA"/>
</dbReference>
<feature type="domain" description="FAS1" evidence="4">
    <location>
        <begin position="89"/>
        <end position="223"/>
    </location>
</feature>
<sequence length="299" mass="30391">MLLLPLFEVTGGVLSTDGCGAYTGSESDGTNEENFCIDLGFSRCPKQGSSSQEMVAPSDGSDITAKVGFANGFGTVSITETCTLVAANDDTVVDLVIATDDLSILEDAVVLAELATTLSGDGPFTVFAPNNEAFQNLSEGDLTTLLNDIPALTDVLLYHVVSGTVLSTDLMDGMVVSTLLTDATFTVDLSNGVSFVFDTGSASPVSVDNLASNGVVHIIDTVLIPPVTPGPTAAPAPGGGGGGSKTSKSKRLGLQAGLGVGLGVLILCLLVAIFGPVFTKKDNSYDSADTEAPKATEEA</sequence>
<dbReference type="Pfam" id="PF02469">
    <property type="entry name" value="Fasciclin"/>
    <property type="match status" value="1"/>
</dbReference>
<gene>
    <name evidence="5" type="ORF">ALAG00032_LOCUS13045</name>
</gene>
<dbReference type="GO" id="GO:0005615">
    <property type="term" value="C:extracellular space"/>
    <property type="evidence" value="ECO:0007669"/>
    <property type="project" value="TreeGrafter"/>
</dbReference>
<dbReference type="InterPro" id="IPR000782">
    <property type="entry name" value="FAS1_domain"/>
</dbReference>
<dbReference type="FunFam" id="2.30.180.10:FF:000032">
    <property type="entry name" value="Fasciclin domain-containing protein, putative"/>
    <property type="match status" value="1"/>
</dbReference>
<keyword evidence="2" id="KW-1133">Transmembrane helix</keyword>
<feature type="region of interest" description="Disordered" evidence="1">
    <location>
        <begin position="229"/>
        <end position="248"/>
    </location>
</feature>
<keyword evidence="3" id="KW-0732">Signal</keyword>
<reference evidence="5" key="1">
    <citation type="submission" date="2021-01" db="EMBL/GenBank/DDBJ databases">
        <authorList>
            <person name="Corre E."/>
            <person name="Pelletier E."/>
            <person name="Niang G."/>
            <person name="Scheremetjew M."/>
            <person name="Finn R."/>
            <person name="Kale V."/>
            <person name="Holt S."/>
            <person name="Cochrane G."/>
            <person name="Meng A."/>
            <person name="Brown T."/>
            <person name="Cohen L."/>
        </authorList>
    </citation>
    <scope>NUCLEOTIDE SEQUENCE</scope>
    <source>
        <strain evidence="5">CCMP1510</strain>
    </source>
</reference>
<evidence type="ECO:0000313" key="5">
    <source>
        <dbReference type="EMBL" id="CAE0372262.1"/>
    </source>
</evidence>
<dbReference type="InterPro" id="IPR036378">
    <property type="entry name" value="FAS1_dom_sf"/>
</dbReference>
<protein>
    <recommendedName>
        <fullName evidence="4">FAS1 domain-containing protein</fullName>
    </recommendedName>
</protein>
<dbReference type="AlphaFoldDB" id="A0A7S3K4W3"/>
<keyword evidence="2" id="KW-0472">Membrane</keyword>
<evidence type="ECO:0000256" key="1">
    <source>
        <dbReference type="SAM" id="MobiDB-lite"/>
    </source>
</evidence>
<feature type="chain" id="PRO_5031108344" description="FAS1 domain-containing protein" evidence="3">
    <location>
        <begin position="16"/>
        <end position="299"/>
    </location>
</feature>
<dbReference type="SMART" id="SM00554">
    <property type="entry name" value="FAS1"/>
    <property type="match status" value="1"/>
</dbReference>
<dbReference type="SUPFAM" id="SSF82153">
    <property type="entry name" value="FAS1 domain"/>
    <property type="match status" value="1"/>
</dbReference>
<dbReference type="PROSITE" id="PS50213">
    <property type="entry name" value="FAS1"/>
    <property type="match status" value="1"/>
</dbReference>
<dbReference type="PANTHER" id="PTHR10900">
    <property type="entry name" value="PERIOSTIN-RELATED"/>
    <property type="match status" value="1"/>
</dbReference>
<evidence type="ECO:0000256" key="3">
    <source>
        <dbReference type="SAM" id="SignalP"/>
    </source>
</evidence>
<name>A0A7S3K4W3_9STRA</name>